<evidence type="ECO:0000256" key="1">
    <source>
        <dbReference type="ARBA" id="ARBA00023242"/>
    </source>
</evidence>
<dbReference type="GO" id="GO:0006355">
    <property type="term" value="P:regulation of DNA-templated transcription"/>
    <property type="evidence" value="ECO:0007669"/>
    <property type="project" value="InterPro"/>
</dbReference>
<dbReference type="InterPro" id="IPR036529">
    <property type="entry name" value="KIX_dom_sf"/>
</dbReference>
<gene>
    <name evidence="3" type="ORF">CJ030_MR8G012700</name>
</gene>
<proteinExistence type="predicted"/>
<evidence type="ECO:0000313" key="3">
    <source>
        <dbReference type="EMBL" id="KAB1204628.1"/>
    </source>
</evidence>
<dbReference type="PANTHER" id="PTHR35300:SF5">
    <property type="entry name" value="HISTONE ACETYLTRANSFERASE"/>
    <property type="match status" value="1"/>
</dbReference>
<comment type="caution">
    <text evidence="3">The sequence shown here is derived from an EMBL/GenBank/DDBJ whole genome shotgun (WGS) entry which is preliminary data.</text>
</comment>
<feature type="compositionally biased region" description="Polar residues" evidence="2">
    <location>
        <begin position="166"/>
        <end position="182"/>
    </location>
</feature>
<keyword evidence="4" id="KW-1185">Reference proteome</keyword>
<organism evidence="3 4">
    <name type="scientific">Morella rubra</name>
    <name type="common">Chinese bayberry</name>
    <dbReference type="NCBI Taxonomy" id="262757"/>
    <lineage>
        <taxon>Eukaryota</taxon>
        <taxon>Viridiplantae</taxon>
        <taxon>Streptophyta</taxon>
        <taxon>Embryophyta</taxon>
        <taxon>Tracheophyta</taxon>
        <taxon>Spermatophyta</taxon>
        <taxon>Magnoliopsida</taxon>
        <taxon>eudicotyledons</taxon>
        <taxon>Gunneridae</taxon>
        <taxon>Pentapetalae</taxon>
        <taxon>rosids</taxon>
        <taxon>fabids</taxon>
        <taxon>Fagales</taxon>
        <taxon>Myricaceae</taxon>
        <taxon>Morella</taxon>
    </lineage>
</organism>
<reference evidence="3 4" key="1">
    <citation type="journal article" date="2019" name="Plant Biotechnol. J.">
        <title>The red bayberry genome and genetic basis of sex determination.</title>
        <authorList>
            <person name="Jia H.M."/>
            <person name="Jia H.J."/>
            <person name="Cai Q.L."/>
            <person name="Wang Y."/>
            <person name="Zhao H.B."/>
            <person name="Yang W.F."/>
            <person name="Wang G.Y."/>
            <person name="Li Y.H."/>
            <person name="Zhan D.L."/>
            <person name="Shen Y.T."/>
            <person name="Niu Q.F."/>
            <person name="Chang L."/>
            <person name="Qiu J."/>
            <person name="Zhao L."/>
            <person name="Xie H.B."/>
            <person name="Fu W.Y."/>
            <person name="Jin J."/>
            <person name="Li X.W."/>
            <person name="Jiao Y."/>
            <person name="Zhou C.C."/>
            <person name="Tu T."/>
            <person name="Chai C.Y."/>
            <person name="Gao J.L."/>
            <person name="Fan L.J."/>
            <person name="van de Weg E."/>
            <person name="Wang J.Y."/>
            <person name="Gao Z.S."/>
        </authorList>
    </citation>
    <scope>NUCLEOTIDE SEQUENCE [LARGE SCALE GENOMIC DNA]</scope>
    <source>
        <tissue evidence="3">Leaves</tissue>
    </source>
</reference>
<dbReference type="PANTHER" id="PTHR35300">
    <property type="entry name" value="COACTIVATOR CBP, KIX DOMAIN-CONTAINING PROTEIN-RELATED"/>
    <property type="match status" value="1"/>
</dbReference>
<dbReference type="OrthoDB" id="1937968at2759"/>
<evidence type="ECO:0000256" key="2">
    <source>
        <dbReference type="SAM" id="MobiDB-lite"/>
    </source>
</evidence>
<dbReference type="GO" id="GO:0003712">
    <property type="term" value="F:transcription coregulator activity"/>
    <property type="evidence" value="ECO:0007669"/>
    <property type="project" value="InterPro"/>
</dbReference>
<feature type="region of interest" description="Disordered" evidence="2">
    <location>
        <begin position="149"/>
        <end position="182"/>
    </location>
</feature>
<dbReference type="Gene3D" id="1.10.246.20">
    <property type="entry name" value="Coactivator CBP, KIX domain"/>
    <property type="match status" value="1"/>
</dbReference>
<evidence type="ECO:0000313" key="4">
    <source>
        <dbReference type="Proteomes" id="UP000516437"/>
    </source>
</evidence>
<dbReference type="AlphaFoldDB" id="A0A6A1UXU4"/>
<protein>
    <submittedName>
        <fullName evidence="3">Uncharacterized protein</fullName>
    </submittedName>
</protein>
<keyword evidence="1" id="KW-0539">Nucleus</keyword>
<name>A0A6A1UXU4_9ROSI</name>
<dbReference type="Proteomes" id="UP000516437">
    <property type="component" value="Chromosome 8"/>
</dbReference>
<sequence length="478" mass="53346">MPRPGPRPYEFVRKAWHSDRHQPIRGSLIQEIFRSTPPLRISLYLPVSMDMSNPCSAYVCVHRVVNEVHSAATKKNKEWQEKLPIVVLKAEEIMYSKANSEAEYMDLKTLWDRANDAINTIIRRDEGTESGKLLQPCIEAALNLGCTPRRASRSHRNSNARCYLSPATQEPPSVSPGTVESARQGTYSTSSQYMSRCSNFVSPASLISNCPSPVAQNKDFAANMSPFSSEDTLPSCYNTGSSKENYPASNSYAVYPVHYVNRHQFKEPQHFRILSSNTLGPAKLGLENLFPCNVDASYKLTESNSRATPEKQSKIGCDLSLRLGPVSETFPSVRNCQLKDVEDTCSGNSQNGSKVRDQSPQVDKKFLFPGGNQYAGLLGSYSSKWSFEGRHRNVEATMRKRKAAFYHPADDQQFCWHPKLPGSHLTGSMRNAGKVGSCNGKQRQNMEETGKWVRFVLLVGVVITKRKTEKSQCLGVSV</sequence>
<accession>A0A6A1UXU4</accession>
<dbReference type="EMBL" id="RXIC02000026">
    <property type="protein sequence ID" value="KAB1204628.1"/>
    <property type="molecule type" value="Genomic_DNA"/>
</dbReference>